<evidence type="ECO:0000256" key="8">
    <source>
        <dbReference type="PIRSR" id="PIRSR601382-3"/>
    </source>
</evidence>
<dbReference type="PANTHER" id="PTHR11742">
    <property type="entry name" value="MANNOSYL-OLIGOSACCHARIDE ALPHA-1,2-MANNOSIDASE-RELATED"/>
    <property type="match status" value="1"/>
</dbReference>
<dbReference type="UniPathway" id="UPA00378"/>
<comment type="pathway">
    <text evidence="2">Protein modification; protein glycosylation.</text>
</comment>
<keyword evidence="9" id="KW-0326">Glycosidase</keyword>
<dbReference type="FunCoup" id="A0A177C160">
    <property type="interactions" value="89"/>
</dbReference>
<evidence type="ECO:0000313" key="12">
    <source>
        <dbReference type="Proteomes" id="UP000077069"/>
    </source>
</evidence>
<feature type="active site" evidence="6">
    <location>
        <position position="340"/>
    </location>
</feature>
<dbReference type="GO" id="GO:0016020">
    <property type="term" value="C:membrane"/>
    <property type="evidence" value="ECO:0007669"/>
    <property type="project" value="InterPro"/>
</dbReference>
<evidence type="ECO:0000256" key="2">
    <source>
        <dbReference type="ARBA" id="ARBA00004922"/>
    </source>
</evidence>
<keyword evidence="7" id="KW-0479">Metal-binding</keyword>
<dbReference type="STRING" id="1460663.A0A177C160"/>
<keyword evidence="10" id="KW-0812">Transmembrane</keyword>
<feature type="active site" description="Proton donor" evidence="6">
    <location>
        <position position="457"/>
    </location>
</feature>
<dbReference type="InParanoid" id="A0A177C160"/>
<comment type="cofactor">
    <cofactor evidence="1 7">
        <name>Ca(2+)</name>
        <dbReference type="ChEBI" id="CHEBI:29108"/>
    </cofactor>
</comment>
<dbReference type="InterPro" id="IPR036026">
    <property type="entry name" value="Seven-hairpin_glycosidases"/>
</dbReference>
<evidence type="ECO:0000256" key="7">
    <source>
        <dbReference type="PIRSR" id="PIRSR601382-2"/>
    </source>
</evidence>
<dbReference type="GO" id="GO:0036503">
    <property type="term" value="P:ERAD pathway"/>
    <property type="evidence" value="ECO:0007669"/>
    <property type="project" value="UniProtKB-ARBA"/>
</dbReference>
<dbReference type="OrthoDB" id="8118055at2759"/>
<dbReference type="RefSeq" id="XP_018031738.1">
    <property type="nucleotide sequence ID" value="XM_018185530.1"/>
</dbReference>
<dbReference type="InterPro" id="IPR050749">
    <property type="entry name" value="Glycosyl_Hydrolase_47"/>
</dbReference>
<evidence type="ECO:0000256" key="6">
    <source>
        <dbReference type="PIRSR" id="PIRSR601382-1"/>
    </source>
</evidence>
<dbReference type="GO" id="GO:0005509">
    <property type="term" value="F:calcium ion binding"/>
    <property type="evidence" value="ECO:0007669"/>
    <property type="project" value="InterPro"/>
</dbReference>
<feature type="active site" description="Proton donor" evidence="6">
    <location>
        <position position="204"/>
    </location>
</feature>
<dbReference type="GO" id="GO:0005975">
    <property type="term" value="P:carbohydrate metabolic process"/>
    <property type="evidence" value="ECO:0007669"/>
    <property type="project" value="InterPro"/>
</dbReference>
<dbReference type="InterPro" id="IPR012341">
    <property type="entry name" value="6hp_glycosidase-like_sf"/>
</dbReference>
<accession>A0A177C160</accession>
<dbReference type="Proteomes" id="UP000077069">
    <property type="component" value="Unassembled WGS sequence"/>
</dbReference>
<evidence type="ECO:0000256" key="1">
    <source>
        <dbReference type="ARBA" id="ARBA00001913"/>
    </source>
</evidence>
<keyword evidence="10" id="KW-1133">Transmembrane helix</keyword>
<gene>
    <name evidence="11" type="ORF">CC84DRAFT_190371</name>
</gene>
<dbReference type="FunFam" id="1.50.10.10:FF:000037">
    <property type="entry name" value="alpha-1,2-Mannosidase"/>
    <property type="match status" value="1"/>
</dbReference>
<dbReference type="SUPFAM" id="SSF48225">
    <property type="entry name" value="Seven-hairpin glycosidases"/>
    <property type="match status" value="1"/>
</dbReference>
<organism evidence="11 12">
    <name type="scientific">Paraphaeosphaeria sporulosa</name>
    <dbReference type="NCBI Taxonomy" id="1460663"/>
    <lineage>
        <taxon>Eukaryota</taxon>
        <taxon>Fungi</taxon>
        <taxon>Dikarya</taxon>
        <taxon>Ascomycota</taxon>
        <taxon>Pezizomycotina</taxon>
        <taxon>Dothideomycetes</taxon>
        <taxon>Pleosporomycetidae</taxon>
        <taxon>Pleosporales</taxon>
        <taxon>Massarineae</taxon>
        <taxon>Didymosphaeriaceae</taxon>
        <taxon>Paraphaeosphaeria</taxon>
    </lineage>
</organism>
<sequence length="625" mass="70706">MMRPRIKMPRRTAPNQPLSRRHKRNLSYAFVVAFVFAVVYVFNGPGDPMAVPFDQHQAYMNDRANTRSILVGDSYDWRTAPFVHTISEYIRLPAGTPKKLPKVQFDFPPETSSQKAKREARRVAVRQEFQRSWENYKTFAWGQDELAPITGEGAESFGGWGATLVDALDTLWIMGLKDEFYEAVEAVAAIDFGVSDSVTISVFETTIRYLGGLLSAYDLSHEKVLLDKAIQLGEMLYRAFDTKPNNFPLDRLMLENAKNKGGFNADSSICFAALGSLTMEFTRLAQVTQKDKYYHVVANVTNFLARTQNETNIPGLFPIWINAYHETTVGTSFTAGAMADSSYEYFPKMVALLGGLEPTYEKLWKDSAAMIDKHMLYRPMLPDTEPGKDLLFSGDVSISGEDIKLEAEMQHLTCFIGGMFALGGRLMPDQHHVDLGAKLTEGCIYAYAAMPSGVMPEIFNIAPCADRTSCSWNATFWEEEVLRRSGYNKEHADFAGILEKEKLPLGFTSLRDKRYLLRPEAIESVMIMYRITGHEEYLDHAWDMFTSVVRATQTPFANGQVFDVTADPPAEPENKMESFWFGETLKYFYLVFSPPDMISLDEWVFNTEAHPFRRPVPQKTGTRGN</sequence>
<keyword evidence="10" id="KW-0472">Membrane</keyword>
<keyword evidence="7" id="KW-0106">Calcium</keyword>
<keyword evidence="12" id="KW-1185">Reference proteome</keyword>
<dbReference type="PANTHER" id="PTHR11742:SF29">
    <property type="entry name" value="ALPHA-1,2-MANNOSIDASE"/>
    <property type="match status" value="1"/>
</dbReference>
<feature type="active site" evidence="6">
    <location>
        <position position="520"/>
    </location>
</feature>
<dbReference type="Gene3D" id="1.50.10.10">
    <property type="match status" value="1"/>
</dbReference>
<feature type="disulfide bond" evidence="8">
    <location>
        <begin position="414"/>
        <end position="443"/>
    </location>
</feature>
<dbReference type="PRINTS" id="PR00747">
    <property type="entry name" value="GLYHDRLASE47"/>
</dbReference>
<dbReference type="EC" id="3.2.1.-" evidence="9"/>
<dbReference type="EMBL" id="KV441557">
    <property type="protein sequence ID" value="OAG01373.1"/>
    <property type="molecule type" value="Genomic_DNA"/>
</dbReference>
<keyword evidence="4 9" id="KW-0378">Hydrolase</keyword>
<evidence type="ECO:0000256" key="5">
    <source>
        <dbReference type="ARBA" id="ARBA00023157"/>
    </source>
</evidence>
<evidence type="ECO:0000256" key="10">
    <source>
        <dbReference type="SAM" id="Phobius"/>
    </source>
</evidence>
<feature type="binding site" evidence="7">
    <location>
        <position position="607"/>
    </location>
    <ligand>
        <name>Ca(2+)</name>
        <dbReference type="ChEBI" id="CHEBI:29108"/>
    </ligand>
</feature>
<dbReference type="GO" id="GO:0004571">
    <property type="term" value="F:mannosyl-oligosaccharide 1,2-alpha-mannosidase activity"/>
    <property type="evidence" value="ECO:0007669"/>
    <property type="project" value="InterPro"/>
</dbReference>
<comment type="similarity">
    <text evidence="3 9">Belongs to the glycosyl hydrolase 47 family.</text>
</comment>
<dbReference type="InterPro" id="IPR001382">
    <property type="entry name" value="Glyco_hydro_47"/>
</dbReference>
<dbReference type="GeneID" id="28769016"/>
<evidence type="ECO:0000256" key="3">
    <source>
        <dbReference type="ARBA" id="ARBA00007658"/>
    </source>
</evidence>
<dbReference type="AlphaFoldDB" id="A0A177C160"/>
<protein>
    <recommendedName>
        <fullName evidence="9">alpha-1,2-Mannosidase</fullName>
        <ecNumber evidence="9">3.2.1.-</ecNumber>
    </recommendedName>
</protein>
<evidence type="ECO:0000313" key="11">
    <source>
        <dbReference type="EMBL" id="OAG01373.1"/>
    </source>
</evidence>
<dbReference type="GO" id="GO:0005783">
    <property type="term" value="C:endoplasmic reticulum"/>
    <property type="evidence" value="ECO:0007669"/>
    <property type="project" value="TreeGrafter"/>
</dbReference>
<name>A0A177C160_9PLEO</name>
<evidence type="ECO:0000256" key="4">
    <source>
        <dbReference type="ARBA" id="ARBA00022801"/>
    </source>
</evidence>
<reference evidence="11 12" key="1">
    <citation type="submission" date="2016-05" db="EMBL/GenBank/DDBJ databases">
        <title>Comparative analysis of secretome profiles of manganese(II)-oxidizing ascomycete fungi.</title>
        <authorList>
            <consortium name="DOE Joint Genome Institute"/>
            <person name="Zeiner C.A."/>
            <person name="Purvine S.O."/>
            <person name="Zink E.M."/>
            <person name="Wu S."/>
            <person name="Pasa-Tolic L."/>
            <person name="Chaput D.L."/>
            <person name="Haridas S."/>
            <person name="Grigoriev I.V."/>
            <person name="Santelli C.M."/>
            <person name="Hansel C.M."/>
        </authorList>
    </citation>
    <scope>NUCLEOTIDE SEQUENCE [LARGE SCALE GENOMIC DNA]</scope>
    <source>
        <strain evidence="11 12">AP3s5-JAC2a</strain>
    </source>
</reference>
<evidence type="ECO:0000256" key="9">
    <source>
        <dbReference type="RuleBase" id="RU361193"/>
    </source>
</evidence>
<dbReference type="Pfam" id="PF01532">
    <property type="entry name" value="Glyco_hydro_47"/>
    <property type="match status" value="1"/>
</dbReference>
<feature type="transmembrane region" description="Helical" evidence="10">
    <location>
        <begin position="25"/>
        <end position="42"/>
    </location>
</feature>
<keyword evidence="5 8" id="KW-1015">Disulfide bond</keyword>
<proteinExistence type="inferred from homology"/>